<comment type="caution">
    <text evidence="1">The sequence shown here is derived from an EMBL/GenBank/DDBJ whole genome shotgun (WGS) entry which is preliminary data.</text>
</comment>
<dbReference type="STRING" id="1004156.AYP45_00620"/>
<dbReference type="AlphaFoldDB" id="A0A1V4AXT3"/>
<sequence>MQPSRKAPAKATRHRGRNDTLVSSSMLKHAVQAILRRTKLDRTYDIPYLAGYSSDGRTIYIDRHLPRFCNTRARRVGVDRFLILHEAVEKALLDKLGLHYQHAHQIALRAEEAAVRAAGISWREYDQFMQCNIKDVGHEKLRRIPLDLDIKPYRDEHDTQLLKSIQKQLKREFALRHRRQIDLRN</sequence>
<gene>
    <name evidence="1" type="ORF">AYP45_00620</name>
</gene>
<protein>
    <submittedName>
        <fullName evidence="1">Uncharacterized protein</fullName>
    </submittedName>
</protein>
<proteinExistence type="predicted"/>
<organism evidence="1 2">
    <name type="scientific">Candidatus Brocadia carolinensis</name>
    <dbReference type="NCBI Taxonomy" id="1004156"/>
    <lineage>
        <taxon>Bacteria</taxon>
        <taxon>Pseudomonadati</taxon>
        <taxon>Planctomycetota</taxon>
        <taxon>Candidatus Brocadiia</taxon>
        <taxon>Candidatus Brocadiales</taxon>
        <taxon>Candidatus Brocadiaceae</taxon>
        <taxon>Candidatus Brocadia</taxon>
    </lineage>
</organism>
<name>A0A1V4AXT3_9BACT</name>
<evidence type="ECO:0000313" key="1">
    <source>
        <dbReference type="EMBL" id="OOP57945.1"/>
    </source>
</evidence>
<evidence type="ECO:0000313" key="2">
    <source>
        <dbReference type="Proteomes" id="UP000189681"/>
    </source>
</evidence>
<dbReference type="Proteomes" id="UP000189681">
    <property type="component" value="Unassembled WGS sequence"/>
</dbReference>
<dbReference type="EMBL" id="AYTS01000006">
    <property type="protein sequence ID" value="OOP57945.1"/>
    <property type="molecule type" value="Genomic_DNA"/>
</dbReference>
<accession>A0A1V4AXT3</accession>
<reference evidence="1 2" key="1">
    <citation type="journal article" date="2017" name="Water Res.">
        <title>Discovery and metagenomic analysis of an anammox bacterial enrichment related to Candidatus "Brocadia caroliniensis" in a full-scale glycerol-fed nitritation-denitritation separate centrate treatment process.</title>
        <authorList>
            <person name="Park H."/>
            <person name="Brotto A.C."/>
            <person name="van Loosdrecht M.C."/>
            <person name="Chandran K."/>
        </authorList>
    </citation>
    <scope>NUCLEOTIDE SEQUENCE [LARGE SCALE GENOMIC DNA]</scope>
    <source>
        <strain evidence="1">26THWARD</strain>
    </source>
</reference>